<dbReference type="InterPro" id="IPR009739">
    <property type="entry name" value="LprI-like_N"/>
</dbReference>
<protein>
    <submittedName>
        <fullName evidence="3">DUF1311 domain-containing protein</fullName>
    </submittedName>
</protein>
<feature type="chain" id="PRO_5047095002" evidence="1">
    <location>
        <begin position="19"/>
        <end position="162"/>
    </location>
</feature>
<keyword evidence="4" id="KW-1185">Reference proteome</keyword>
<reference evidence="3" key="1">
    <citation type="submission" date="2020-10" db="EMBL/GenBank/DDBJ databases">
        <title>Phylogeny of dyella-like bacteria.</title>
        <authorList>
            <person name="Fu J."/>
        </authorList>
    </citation>
    <scope>NUCLEOTIDE SEQUENCE</scope>
    <source>
        <strain evidence="3">DHOC52</strain>
    </source>
</reference>
<dbReference type="Pfam" id="PF07007">
    <property type="entry name" value="LprI"/>
    <property type="match status" value="1"/>
</dbReference>
<dbReference type="Gene3D" id="1.20.1270.180">
    <property type="match status" value="1"/>
</dbReference>
<name>A0ABS2K5N0_9GAMM</name>
<dbReference type="Proteomes" id="UP001430149">
    <property type="component" value="Unassembled WGS sequence"/>
</dbReference>
<feature type="signal peptide" evidence="1">
    <location>
        <begin position="1"/>
        <end position="18"/>
    </location>
</feature>
<accession>A0ABS2K5N0</accession>
<evidence type="ECO:0000313" key="3">
    <source>
        <dbReference type="EMBL" id="MBM7126531.1"/>
    </source>
</evidence>
<evidence type="ECO:0000256" key="1">
    <source>
        <dbReference type="SAM" id="SignalP"/>
    </source>
</evidence>
<sequence>MKMGLAVLLLGVIGSAHAEQPLSNQQIVDHYCANANTQMQMDACSAQALGDADRQLNATYQAVLKKWAAYPSMSAKLRQAQRNWLTYRDADIAARFAIADQDKAAGTAGTAYPTAHNLYQAGLEFERVARLCEYLRGDAYGERDNAPCADLVAHPAVVPHQP</sequence>
<evidence type="ECO:0000259" key="2">
    <source>
        <dbReference type="Pfam" id="PF07007"/>
    </source>
</evidence>
<keyword evidence="1" id="KW-0732">Signal</keyword>
<feature type="domain" description="Lysozyme inhibitor LprI-like N-terminal" evidence="2">
    <location>
        <begin position="32"/>
        <end position="131"/>
    </location>
</feature>
<dbReference type="EMBL" id="JADIKE010000037">
    <property type="protein sequence ID" value="MBM7126531.1"/>
    <property type="molecule type" value="Genomic_DNA"/>
</dbReference>
<gene>
    <name evidence="3" type="ORF">ISP19_14205</name>
</gene>
<comment type="caution">
    <text evidence="3">The sequence shown here is derived from an EMBL/GenBank/DDBJ whole genome shotgun (WGS) entry which is preliminary data.</text>
</comment>
<proteinExistence type="predicted"/>
<evidence type="ECO:0000313" key="4">
    <source>
        <dbReference type="Proteomes" id="UP001430149"/>
    </source>
</evidence>
<organism evidence="3 4">
    <name type="scientific">Dyella flava</name>
    <dbReference type="NCBI Taxonomy" id="1920170"/>
    <lineage>
        <taxon>Bacteria</taxon>
        <taxon>Pseudomonadati</taxon>
        <taxon>Pseudomonadota</taxon>
        <taxon>Gammaproteobacteria</taxon>
        <taxon>Lysobacterales</taxon>
        <taxon>Rhodanobacteraceae</taxon>
        <taxon>Dyella</taxon>
    </lineage>
</organism>